<evidence type="ECO:0000256" key="2">
    <source>
        <dbReference type="ARBA" id="ARBA00010447"/>
    </source>
</evidence>
<dbReference type="Gene3D" id="3.40.640.10">
    <property type="entry name" value="Type I PLP-dependent aspartate aminotransferase-like (Major domain)"/>
    <property type="match status" value="1"/>
</dbReference>
<evidence type="ECO:0000256" key="6">
    <source>
        <dbReference type="SAM" id="MobiDB-lite"/>
    </source>
</evidence>
<feature type="region of interest" description="Disordered" evidence="6">
    <location>
        <begin position="13"/>
        <end position="58"/>
    </location>
</feature>
<evidence type="ECO:0000259" key="7">
    <source>
        <dbReference type="Pfam" id="PF00266"/>
    </source>
</evidence>
<feature type="compositionally biased region" description="Basic and acidic residues" evidence="6">
    <location>
        <begin position="510"/>
        <end position="521"/>
    </location>
</feature>
<reference evidence="8 9" key="1">
    <citation type="submission" date="2014-07" db="EMBL/GenBank/DDBJ databases">
        <title>Genome Sequencing of Dermacoccus nishinomiyaensis.</title>
        <authorList>
            <person name="Hong K.W."/>
            <person name="Chan K.G."/>
        </authorList>
    </citation>
    <scope>NUCLEOTIDE SEQUENCE [LARGE SCALE GENOMIC DNA]</scope>
    <source>
        <strain evidence="8 9">M25</strain>
    </source>
</reference>
<name>A0A075JK95_9MICO</name>
<dbReference type="AlphaFoldDB" id="A0A075JK95"/>
<dbReference type="KEGG" id="dni:HX89_05625"/>
<dbReference type="PANTHER" id="PTHR43586">
    <property type="entry name" value="CYSTEINE DESULFURASE"/>
    <property type="match status" value="1"/>
</dbReference>
<dbReference type="SUPFAM" id="SSF53383">
    <property type="entry name" value="PLP-dependent transferases"/>
    <property type="match status" value="1"/>
</dbReference>
<evidence type="ECO:0000313" key="8">
    <source>
        <dbReference type="EMBL" id="AIF40508.1"/>
    </source>
</evidence>
<dbReference type="Gene3D" id="3.90.1150.10">
    <property type="entry name" value="Aspartate Aminotransferase, domain 1"/>
    <property type="match status" value="1"/>
</dbReference>
<comment type="similarity">
    <text evidence="2">Belongs to the class-V pyridoxal-phosphate-dependent aminotransferase family. Csd subfamily.</text>
</comment>
<comment type="catalytic activity">
    <reaction evidence="4">
        <text>(sulfur carrier)-H + L-cysteine = (sulfur carrier)-SH + L-alanine</text>
        <dbReference type="Rhea" id="RHEA:43892"/>
        <dbReference type="Rhea" id="RHEA-COMP:14737"/>
        <dbReference type="Rhea" id="RHEA-COMP:14739"/>
        <dbReference type="ChEBI" id="CHEBI:29917"/>
        <dbReference type="ChEBI" id="CHEBI:35235"/>
        <dbReference type="ChEBI" id="CHEBI:57972"/>
        <dbReference type="ChEBI" id="CHEBI:64428"/>
        <dbReference type="EC" id="2.8.1.7"/>
    </reaction>
</comment>
<gene>
    <name evidence="8" type="ORF">HX89_05625</name>
</gene>
<dbReference type="InterPro" id="IPR020578">
    <property type="entry name" value="Aminotrans_V_PyrdxlP_BS"/>
</dbReference>
<feature type="domain" description="Aminotransferase class V" evidence="7">
    <location>
        <begin position="95"/>
        <end position="481"/>
    </location>
</feature>
<dbReference type="Proteomes" id="UP000027986">
    <property type="component" value="Chromosome"/>
</dbReference>
<dbReference type="HOGENOM" id="CLU_003433_2_0_11"/>
<dbReference type="Pfam" id="PF00266">
    <property type="entry name" value="Aminotran_5"/>
    <property type="match status" value="1"/>
</dbReference>
<proteinExistence type="inferred from homology"/>
<dbReference type="GO" id="GO:0031071">
    <property type="term" value="F:cysteine desulfurase activity"/>
    <property type="evidence" value="ECO:0007669"/>
    <property type="project" value="UniProtKB-EC"/>
</dbReference>
<evidence type="ECO:0000256" key="4">
    <source>
        <dbReference type="ARBA" id="ARBA00050776"/>
    </source>
</evidence>
<dbReference type="RefSeq" id="WP_038567647.1">
    <property type="nucleotide sequence ID" value="NZ_CP008889.1"/>
</dbReference>
<comment type="cofactor">
    <cofactor evidence="1 5">
        <name>pyridoxal 5'-phosphate</name>
        <dbReference type="ChEBI" id="CHEBI:597326"/>
    </cofactor>
</comment>
<dbReference type="InterPro" id="IPR000192">
    <property type="entry name" value="Aminotrans_V_dom"/>
</dbReference>
<feature type="region of interest" description="Disordered" evidence="6">
    <location>
        <begin position="501"/>
        <end position="521"/>
    </location>
</feature>
<accession>A0A075JK95</accession>
<dbReference type="eggNOG" id="COG0520">
    <property type="taxonomic scope" value="Bacteria"/>
</dbReference>
<evidence type="ECO:0000256" key="5">
    <source>
        <dbReference type="RuleBase" id="RU004504"/>
    </source>
</evidence>
<dbReference type="InterPro" id="IPR015424">
    <property type="entry name" value="PyrdxlP-dep_Trfase"/>
</dbReference>
<evidence type="ECO:0000256" key="1">
    <source>
        <dbReference type="ARBA" id="ARBA00001933"/>
    </source>
</evidence>
<keyword evidence="3" id="KW-0663">Pyridoxal phosphate</keyword>
<dbReference type="OrthoDB" id="9804366at2"/>
<sequence length="521" mass="55520">MPRSAILSILDSDARRHAASHTSRPAHAVTPGTPVADPERHHTQPAHPGGSRRETPTATYHRADASQQANVALATIGADLGVATLDGRVVEHANFDHGATAPALQAVARAVDTTLRTYGSVHRGAGRASQLTTRWYEEARQEVAAFVGAREDDVTVFTRNTSDALNLLAHCLPQQTQVFVFRSMHHAALLPWADERTTRLPIPHSHAEAEGYLDVALAEFRAHNDAPVLVLIAGACNVTGEVWPIERLAAVARRHEARTALDAAQLAPHRRVDIDAWGIDYVALSGHKAYAPYGSGALVGRRDWLDTAPPYFRAGGASHRVSEDASGAGDVAWAPAPARHEGGTPNAVGAIALAAAASTLSAQRGEAEAREEKIHAIVRDGLASIDGVRIVELFDEQNAADAHLDDGAPRRNASDNVGVTTFTVAGYDPTLVAQVLADEHGIAVRDGRFCAHLLCDARLGEGATAVRASIGLATTTEHARRLVDAVRALVTHGPAFDYTHTPGLGWSPVTDRRDLSEPRPW</sequence>
<evidence type="ECO:0000313" key="9">
    <source>
        <dbReference type="Proteomes" id="UP000027986"/>
    </source>
</evidence>
<dbReference type="InterPro" id="IPR015422">
    <property type="entry name" value="PyrdxlP-dep_Trfase_small"/>
</dbReference>
<dbReference type="InterPro" id="IPR015421">
    <property type="entry name" value="PyrdxlP-dep_Trfase_major"/>
</dbReference>
<dbReference type="GeneID" id="41840664"/>
<dbReference type="EMBL" id="CP008889">
    <property type="protein sequence ID" value="AIF40508.1"/>
    <property type="molecule type" value="Genomic_DNA"/>
</dbReference>
<keyword evidence="9" id="KW-1185">Reference proteome</keyword>
<protein>
    <submittedName>
        <fullName evidence="8">Cysteine desulfurase</fullName>
    </submittedName>
</protein>
<organism evidence="8 9">
    <name type="scientific">Dermacoccus nishinomiyaensis</name>
    <dbReference type="NCBI Taxonomy" id="1274"/>
    <lineage>
        <taxon>Bacteria</taxon>
        <taxon>Bacillati</taxon>
        <taxon>Actinomycetota</taxon>
        <taxon>Actinomycetes</taxon>
        <taxon>Micrococcales</taxon>
        <taxon>Dermacoccaceae</taxon>
        <taxon>Dermacoccus</taxon>
    </lineage>
</organism>
<dbReference type="PANTHER" id="PTHR43586:SF8">
    <property type="entry name" value="CYSTEINE DESULFURASE 1, CHLOROPLASTIC"/>
    <property type="match status" value="1"/>
</dbReference>
<dbReference type="PROSITE" id="PS00595">
    <property type="entry name" value="AA_TRANSFER_CLASS_5"/>
    <property type="match status" value="1"/>
</dbReference>
<evidence type="ECO:0000256" key="3">
    <source>
        <dbReference type="ARBA" id="ARBA00022898"/>
    </source>
</evidence>